<dbReference type="PROSITE" id="PS50089">
    <property type="entry name" value="ZF_RING_2"/>
    <property type="match status" value="1"/>
</dbReference>
<dbReference type="PROSITE" id="PS00518">
    <property type="entry name" value="ZF_RING_1"/>
    <property type="match status" value="1"/>
</dbReference>
<dbReference type="GO" id="GO:0008270">
    <property type="term" value="F:zinc ion binding"/>
    <property type="evidence" value="ECO:0007669"/>
    <property type="project" value="UniProtKB-KW"/>
</dbReference>
<dbReference type="Proteomes" id="UP000187209">
    <property type="component" value="Unassembled WGS sequence"/>
</dbReference>
<dbReference type="InterPro" id="IPR013083">
    <property type="entry name" value="Znf_RING/FYVE/PHD"/>
</dbReference>
<evidence type="ECO:0000256" key="2">
    <source>
        <dbReference type="ARBA" id="ARBA00022771"/>
    </source>
</evidence>
<dbReference type="SUPFAM" id="SSF57850">
    <property type="entry name" value="RING/U-box"/>
    <property type="match status" value="1"/>
</dbReference>
<evidence type="ECO:0000256" key="3">
    <source>
        <dbReference type="ARBA" id="ARBA00022833"/>
    </source>
</evidence>
<gene>
    <name evidence="6" type="ORF">SteCoe_38745</name>
</gene>
<dbReference type="InterPro" id="IPR017907">
    <property type="entry name" value="Znf_RING_CS"/>
</dbReference>
<accession>A0A1R2AL26</accession>
<protein>
    <recommendedName>
        <fullName evidence="5">RING-type domain-containing protein</fullName>
    </recommendedName>
</protein>
<reference evidence="6 7" key="1">
    <citation type="submission" date="2016-11" db="EMBL/GenBank/DDBJ databases">
        <title>The macronuclear genome of Stentor coeruleus: a giant cell with tiny introns.</title>
        <authorList>
            <person name="Slabodnick M."/>
            <person name="Ruby J.G."/>
            <person name="Reiff S.B."/>
            <person name="Swart E.C."/>
            <person name="Gosai S."/>
            <person name="Prabakaran S."/>
            <person name="Witkowska E."/>
            <person name="Larue G.E."/>
            <person name="Fisher S."/>
            <person name="Freeman R.M."/>
            <person name="Gunawardena J."/>
            <person name="Chu W."/>
            <person name="Stover N.A."/>
            <person name="Gregory B.D."/>
            <person name="Nowacki M."/>
            <person name="Derisi J."/>
            <person name="Roy S.W."/>
            <person name="Marshall W.F."/>
            <person name="Sood P."/>
        </authorList>
    </citation>
    <scope>NUCLEOTIDE SEQUENCE [LARGE SCALE GENOMIC DNA]</scope>
    <source>
        <strain evidence="6">WM001</strain>
    </source>
</reference>
<keyword evidence="3" id="KW-0862">Zinc</keyword>
<keyword evidence="2 4" id="KW-0863">Zinc-finger</keyword>
<comment type="caution">
    <text evidence="6">The sequence shown here is derived from an EMBL/GenBank/DDBJ whole genome shotgun (WGS) entry which is preliminary data.</text>
</comment>
<evidence type="ECO:0000256" key="1">
    <source>
        <dbReference type="ARBA" id="ARBA00022723"/>
    </source>
</evidence>
<feature type="domain" description="RING-type" evidence="5">
    <location>
        <begin position="5"/>
        <end position="49"/>
    </location>
</feature>
<name>A0A1R2AL26_9CILI</name>
<dbReference type="OrthoDB" id="6105656at2759"/>
<dbReference type="SMART" id="SM00184">
    <property type="entry name" value="RING"/>
    <property type="match status" value="1"/>
</dbReference>
<evidence type="ECO:0000259" key="5">
    <source>
        <dbReference type="PROSITE" id="PS50089"/>
    </source>
</evidence>
<evidence type="ECO:0000313" key="6">
    <source>
        <dbReference type="EMBL" id="OMJ65233.1"/>
    </source>
</evidence>
<organism evidence="6 7">
    <name type="scientific">Stentor coeruleus</name>
    <dbReference type="NCBI Taxonomy" id="5963"/>
    <lineage>
        <taxon>Eukaryota</taxon>
        <taxon>Sar</taxon>
        <taxon>Alveolata</taxon>
        <taxon>Ciliophora</taxon>
        <taxon>Postciliodesmatophora</taxon>
        <taxon>Heterotrichea</taxon>
        <taxon>Heterotrichida</taxon>
        <taxon>Stentoridae</taxon>
        <taxon>Stentor</taxon>
    </lineage>
</organism>
<keyword evidence="7" id="KW-1185">Reference proteome</keyword>
<proteinExistence type="predicted"/>
<sequence>MSLFCSYCYENFNKNTNLPMKLSCNHILCSYCIQYLKKNQYPQACPLDNQLINYSSVRPCKKTLKILHSICPLHNLLYIALCKNHFQLLCRTCLENHQMCVLLSKDVEELETFMRDTIQQSKNKAKIIVSKSKNDYVGEISDGINWIRYEINTKVSEIREMLKIGNIREIVKLDFMHLENLLQEVKKSTNSIENNFKIEVRSPEENETRNNQKNKPITEIKNNQEIELANNNELDKTFKKLLEEFLSTGKSNDKYIEHLLLISSREFKKIRSKIPIILIFECLYPI</sequence>
<evidence type="ECO:0000313" key="7">
    <source>
        <dbReference type="Proteomes" id="UP000187209"/>
    </source>
</evidence>
<keyword evidence="1" id="KW-0479">Metal-binding</keyword>
<dbReference type="Gene3D" id="3.30.40.10">
    <property type="entry name" value="Zinc/RING finger domain, C3HC4 (zinc finger)"/>
    <property type="match status" value="1"/>
</dbReference>
<dbReference type="InterPro" id="IPR001841">
    <property type="entry name" value="Znf_RING"/>
</dbReference>
<dbReference type="AlphaFoldDB" id="A0A1R2AL26"/>
<evidence type="ECO:0000256" key="4">
    <source>
        <dbReference type="PROSITE-ProRule" id="PRU00175"/>
    </source>
</evidence>
<dbReference type="EMBL" id="MPUH01002317">
    <property type="protein sequence ID" value="OMJ65233.1"/>
    <property type="molecule type" value="Genomic_DNA"/>
</dbReference>